<dbReference type="EMBL" id="KQ257460">
    <property type="protein sequence ID" value="KNC98479.1"/>
    <property type="molecule type" value="Genomic_DNA"/>
</dbReference>
<keyword evidence="1" id="KW-0175">Coiled coil</keyword>
<feature type="region of interest" description="Disordered" evidence="2">
    <location>
        <begin position="186"/>
        <end position="207"/>
    </location>
</feature>
<feature type="coiled-coil region" evidence="1">
    <location>
        <begin position="308"/>
        <end position="335"/>
    </location>
</feature>
<protein>
    <submittedName>
        <fullName evidence="3">Uncharacterized protein</fullName>
    </submittedName>
</protein>
<dbReference type="Proteomes" id="UP000053201">
    <property type="component" value="Unassembled WGS sequence"/>
</dbReference>
<dbReference type="VEuPathDB" id="FungiDB:SPPG_09354"/>
<evidence type="ECO:0000256" key="1">
    <source>
        <dbReference type="SAM" id="Coils"/>
    </source>
</evidence>
<accession>A0A0L0HC69</accession>
<name>A0A0L0HC69_SPIPD</name>
<keyword evidence="4" id="KW-1185">Reference proteome</keyword>
<dbReference type="AlphaFoldDB" id="A0A0L0HC69"/>
<feature type="compositionally biased region" description="Polar residues" evidence="2">
    <location>
        <begin position="96"/>
        <end position="107"/>
    </location>
</feature>
<dbReference type="InParanoid" id="A0A0L0HC69"/>
<proteinExistence type="predicted"/>
<dbReference type="GeneID" id="27692479"/>
<dbReference type="RefSeq" id="XP_016606519.1">
    <property type="nucleotide sequence ID" value="XM_016757513.1"/>
</dbReference>
<feature type="region of interest" description="Disordered" evidence="2">
    <location>
        <begin position="80"/>
        <end position="138"/>
    </location>
</feature>
<gene>
    <name evidence="3" type="ORF">SPPG_09354</name>
</gene>
<feature type="region of interest" description="Disordered" evidence="2">
    <location>
        <begin position="1"/>
        <end position="50"/>
    </location>
</feature>
<reference evidence="3 4" key="1">
    <citation type="submission" date="2009-08" db="EMBL/GenBank/DDBJ databases">
        <title>The Genome Sequence of Spizellomyces punctatus strain DAOM BR117.</title>
        <authorList>
            <consortium name="The Broad Institute Genome Sequencing Platform"/>
            <person name="Russ C."/>
            <person name="Cuomo C."/>
            <person name="Shea T."/>
            <person name="Young S.K."/>
            <person name="Zeng Q."/>
            <person name="Koehrsen M."/>
            <person name="Haas B."/>
            <person name="Borodovsky M."/>
            <person name="Guigo R."/>
            <person name="Alvarado L."/>
            <person name="Berlin A."/>
            <person name="Bochicchio J."/>
            <person name="Borenstein D."/>
            <person name="Chapman S."/>
            <person name="Chen Z."/>
            <person name="Engels R."/>
            <person name="Freedman E."/>
            <person name="Gellesch M."/>
            <person name="Goldberg J."/>
            <person name="Griggs A."/>
            <person name="Gujja S."/>
            <person name="Heiman D."/>
            <person name="Hepburn T."/>
            <person name="Howarth C."/>
            <person name="Jen D."/>
            <person name="Larson L."/>
            <person name="Lewis B."/>
            <person name="Mehta T."/>
            <person name="Park D."/>
            <person name="Pearson M."/>
            <person name="Roberts A."/>
            <person name="Saif S."/>
            <person name="Shenoy N."/>
            <person name="Sisk P."/>
            <person name="Stolte C."/>
            <person name="Sykes S."/>
            <person name="Thomson T."/>
            <person name="Walk T."/>
            <person name="White J."/>
            <person name="Yandava C."/>
            <person name="Burger G."/>
            <person name="Gray M.W."/>
            <person name="Holland P.W.H."/>
            <person name="King N."/>
            <person name="Lang F.B.F."/>
            <person name="Roger A.J."/>
            <person name="Ruiz-Trillo I."/>
            <person name="Lander E."/>
            <person name="Nusbaum C."/>
        </authorList>
    </citation>
    <scope>NUCLEOTIDE SEQUENCE [LARGE SCALE GENOMIC DNA]</scope>
    <source>
        <strain evidence="3 4">DAOM BR117</strain>
    </source>
</reference>
<sequence>MSTHAPGVRRPTKRNGGRSAPTTPRGEFAARKPRTSSQKKEWDSTTQDLSALKLSPLQLRLRKANAERYTHELRAFAKAAQAKSAEATESEEETENPITTTLQNNENKPYPFPSTAPPAISISSIRPPSPTRRRGWGHHGEVDFEGELKVWEKTNRVLRKPNRTIDVQDTANVPEKIRAPLREVNESVPRGPDLDMAKGSHSRKSIRATQPSFTIPVDELRETAEGIVHWTNSISSQLDEPTIPISVDTLADLENQDAEAGTRTCLKLIRDLSSRSTKLMSKLAKTHEVQNHQYDALEKRMDEMEVWVVSLQTENAQAKSQIDALQQQLKDAKESHGREMSILNERLQTLLISEETRAIDYAVKQALAGSAALLAQKGE</sequence>
<evidence type="ECO:0000313" key="4">
    <source>
        <dbReference type="Proteomes" id="UP000053201"/>
    </source>
</evidence>
<dbReference type="OrthoDB" id="2109303at2759"/>
<evidence type="ECO:0000313" key="3">
    <source>
        <dbReference type="EMBL" id="KNC98479.1"/>
    </source>
</evidence>
<organism evidence="3 4">
    <name type="scientific">Spizellomyces punctatus (strain DAOM BR117)</name>
    <dbReference type="NCBI Taxonomy" id="645134"/>
    <lineage>
        <taxon>Eukaryota</taxon>
        <taxon>Fungi</taxon>
        <taxon>Fungi incertae sedis</taxon>
        <taxon>Chytridiomycota</taxon>
        <taxon>Chytridiomycota incertae sedis</taxon>
        <taxon>Chytridiomycetes</taxon>
        <taxon>Spizellomycetales</taxon>
        <taxon>Spizellomycetaceae</taxon>
        <taxon>Spizellomyces</taxon>
    </lineage>
</organism>
<evidence type="ECO:0000256" key="2">
    <source>
        <dbReference type="SAM" id="MobiDB-lite"/>
    </source>
</evidence>
<feature type="compositionally biased region" description="Low complexity" evidence="2">
    <location>
        <begin position="117"/>
        <end position="126"/>
    </location>
</feature>